<comment type="similarity">
    <text evidence="1">Belongs to the Gfa family.</text>
</comment>
<evidence type="ECO:0000256" key="3">
    <source>
        <dbReference type="ARBA" id="ARBA00022833"/>
    </source>
</evidence>
<keyword evidence="2" id="KW-0479">Metal-binding</keyword>
<dbReference type="OrthoDB" id="2993351at2759"/>
<dbReference type="GeneID" id="54285921"/>
<dbReference type="Gene3D" id="2.170.150.70">
    <property type="match status" value="1"/>
</dbReference>
<keyword evidence="6" id="KW-1185">Reference proteome</keyword>
<reference evidence="5" key="1">
    <citation type="journal article" date="2020" name="Stud. Mycol.">
        <title>101 Dothideomycetes genomes: a test case for predicting lifestyles and emergence of pathogens.</title>
        <authorList>
            <person name="Haridas S."/>
            <person name="Albert R."/>
            <person name="Binder M."/>
            <person name="Bloem J."/>
            <person name="Labutti K."/>
            <person name="Salamov A."/>
            <person name="Andreopoulos B."/>
            <person name="Baker S."/>
            <person name="Barry K."/>
            <person name="Bills G."/>
            <person name="Bluhm B."/>
            <person name="Cannon C."/>
            <person name="Castanera R."/>
            <person name="Culley D."/>
            <person name="Daum C."/>
            <person name="Ezra D."/>
            <person name="Gonzalez J."/>
            <person name="Henrissat B."/>
            <person name="Kuo A."/>
            <person name="Liang C."/>
            <person name="Lipzen A."/>
            <person name="Lutzoni F."/>
            <person name="Magnuson J."/>
            <person name="Mondo S."/>
            <person name="Nolan M."/>
            <person name="Ohm R."/>
            <person name="Pangilinan J."/>
            <person name="Park H.-J."/>
            <person name="Ramirez L."/>
            <person name="Alfaro M."/>
            <person name="Sun H."/>
            <person name="Tritt A."/>
            <person name="Yoshinaga Y."/>
            <person name="Zwiers L.-H."/>
            <person name="Turgeon B."/>
            <person name="Goodwin S."/>
            <person name="Spatafora J."/>
            <person name="Crous P."/>
            <person name="Grigoriev I."/>
        </authorList>
    </citation>
    <scope>NUCLEOTIDE SEQUENCE</scope>
    <source>
        <strain evidence="5">CBS 175.79</strain>
    </source>
</reference>
<dbReference type="PROSITE" id="PS51891">
    <property type="entry name" value="CENP_V_GFA"/>
    <property type="match status" value="1"/>
</dbReference>
<dbReference type="RefSeq" id="XP_033381848.1">
    <property type="nucleotide sequence ID" value="XM_033528524.1"/>
</dbReference>
<accession>A0A6A5XKX8</accession>
<keyword evidence="3" id="KW-0862">Zinc</keyword>
<dbReference type="InterPro" id="IPR052355">
    <property type="entry name" value="CENP-V-like"/>
</dbReference>
<name>A0A6A5XKX8_9PLEO</name>
<dbReference type="Proteomes" id="UP000799778">
    <property type="component" value="Unassembled WGS sequence"/>
</dbReference>
<dbReference type="SUPFAM" id="SSF51316">
    <property type="entry name" value="Mss4-like"/>
    <property type="match status" value="1"/>
</dbReference>
<dbReference type="GO" id="GO:0046872">
    <property type="term" value="F:metal ion binding"/>
    <property type="evidence" value="ECO:0007669"/>
    <property type="project" value="UniProtKB-KW"/>
</dbReference>
<evidence type="ECO:0000313" key="5">
    <source>
        <dbReference type="EMBL" id="KAF2013509.1"/>
    </source>
</evidence>
<evidence type="ECO:0000259" key="4">
    <source>
        <dbReference type="PROSITE" id="PS51891"/>
    </source>
</evidence>
<dbReference type="PANTHER" id="PTHR28620:SF1">
    <property type="entry name" value="CENP-V_GFA DOMAIN-CONTAINING PROTEIN"/>
    <property type="match status" value="1"/>
</dbReference>
<proteinExistence type="inferred from homology"/>
<protein>
    <recommendedName>
        <fullName evidence="4">CENP-V/GFA domain-containing protein</fullName>
    </recommendedName>
</protein>
<dbReference type="Pfam" id="PF04828">
    <property type="entry name" value="GFA"/>
    <property type="match status" value="1"/>
</dbReference>
<dbReference type="InterPro" id="IPR011057">
    <property type="entry name" value="Mss4-like_sf"/>
</dbReference>
<evidence type="ECO:0000256" key="1">
    <source>
        <dbReference type="ARBA" id="ARBA00005495"/>
    </source>
</evidence>
<gene>
    <name evidence="5" type="ORF">BU24DRAFT_424513</name>
</gene>
<organism evidence="5 6">
    <name type="scientific">Aaosphaeria arxii CBS 175.79</name>
    <dbReference type="NCBI Taxonomy" id="1450172"/>
    <lineage>
        <taxon>Eukaryota</taxon>
        <taxon>Fungi</taxon>
        <taxon>Dikarya</taxon>
        <taxon>Ascomycota</taxon>
        <taxon>Pezizomycotina</taxon>
        <taxon>Dothideomycetes</taxon>
        <taxon>Pleosporomycetidae</taxon>
        <taxon>Pleosporales</taxon>
        <taxon>Pleosporales incertae sedis</taxon>
        <taxon>Aaosphaeria</taxon>
    </lineage>
</organism>
<evidence type="ECO:0000256" key="2">
    <source>
        <dbReference type="ARBA" id="ARBA00022723"/>
    </source>
</evidence>
<sequence>MPAADSSTASMEQSPSNPESVIYNGSCHCHRFEFNVINPSLTDPSTQVIDCNCSICTRNGHLLVHVPDANFSFSKGSQEELSKYTFGSHKIAHHFCPTCGTSCFAASIDPNFFYGIKAVNVRTFEGVDLKALNLKFMDGKNATIP</sequence>
<evidence type="ECO:0000313" key="6">
    <source>
        <dbReference type="Proteomes" id="UP000799778"/>
    </source>
</evidence>
<feature type="domain" description="CENP-V/GFA" evidence="4">
    <location>
        <begin position="23"/>
        <end position="138"/>
    </location>
</feature>
<dbReference type="InterPro" id="IPR006913">
    <property type="entry name" value="CENP-V/GFA"/>
</dbReference>
<dbReference type="PANTHER" id="PTHR28620">
    <property type="entry name" value="CENTROMERE PROTEIN V"/>
    <property type="match status" value="1"/>
</dbReference>
<dbReference type="EMBL" id="ML978071">
    <property type="protein sequence ID" value="KAF2013509.1"/>
    <property type="molecule type" value="Genomic_DNA"/>
</dbReference>
<dbReference type="AlphaFoldDB" id="A0A6A5XKX8"/>
<dbReference type="GO" id="GO:0016846">
    <property type="term" value="F:carbon-sulfur lyase activity"/>
    <property type="evidence" value="ECO:0007669"/>
    <property type="project" value="InterPro"/>
</dbReference>